<reference evidence="3" key="1">
    <citation type="submission" date="2016-06" db="EMBL/GenBank/DDBJ databases">
        <authorList>
            <person name="Varghese N."/>
            <person name="Submissions Spin"/>
        </authorList>
    </citation>
    <scope>NUCLEOTIDE SEQUENCE [LARGE SCALE GENOMIC DNA]</scope>
    <source>
        <strain evidence="3">DSM 45246</strain>
    </source>
</reference>
<dbReference type="AlphaFoldDB" id="A0A1C4XLG2"/>
<organism evidence="2 3">
    <name type="scientific">Micromonospora chaiyaphumensis</name>
    <dbReference type="NCBI Taxonomy" id="307119"/>
    <lineage>
        <taxon>Bacteria</taxon>
        <taxon>Bacillati</taxon>
        <taxon>Actinomycetota</taxon>
        <taxon>Actinomycetes</taxon>
        <taxon>Micromonosporales</taxon>
        <taxon>Micromonosporaceae</taxon>
        <taxon>Micromonospora</taxon>
    </lineage>
</organism>
<accession>A0A1C4XLG2</accession>
<evidence type="ECO:0000313" key="3">
    <source>
        <dbReference type="Proteomes" id="UP000199629"/>
    </source>
</evidence>
<dbReference type="InterPro" id="IPR015943">
    <property type="entry name" value="WD40/YVTN_repeat-like_dom_sf"/>
</dbReference>
<protein>
    <recommendedName>
        <fullName evidence="4">Exo-alpha-sialidase</fullName>
    </recommendedName>
</protein>
<name>A0A1C4XLG2_9ACTN</name>
<dbReference type="SUPFAM" id="SSF110296">
    <property type="entry name" value="Oligoxyloglucan reducing end-specific cellobiohydrolase"/>
    <property type="match status" value="1"/>
</dbReference>
<sequence length="371" mass="39461">MIGRRMLPGIGLLLVPALAACSIGDVRRNPPDRSSASPRPAPTVPAPSRAVAFDEVRHVRVAVDSRYDRPFVEFSDADHGYALFVAACDNPPPRRGCDPPLLYATVDGGRTWRALRHPRPVAASQQLYAVPGALVLLSEPYGWYTSTDGGATFVHSTGAEPAPLVAARGRFQVDEGRGAVAEWDGVTLRPLPAQPAVPGLNTVGHSGDLVVAAGARDGRPYAALSRDAGRHWAPTPLSWRGDEVGVLRVVIAPDGGVWLVGERPDRTGFPALWRLVAGLEWALVRAAGHPAQARSVAPLGAELVAVTSPDGVGVVAGGRYYRVDWPLTGEHYLTVVGDGTIAARGPDDVVLGTGWTANRRWIRVMLDKQPQ</sequence>
<dbReference type="Gene3D" id="2.130.10.10">
    <property type="entry name" value="YVTN repeat-like/Quinoprotein amine dehydrogenase"/>
    <property type="match status" value="1"/>
</dbReference>
<evidence type="ECO:0008006" key="4">
    <source>
        <dbReference type="Google" id="ProtNLM"/>
    </source>
</evidence>
<keyword evidence="3" id="KW-1185">Reference proteome</keyword>
<evidence type="ECO:0000256" key="1">
    <source>
        <dbReference type="SAM" id="MobiDB-lite"/>
    </source>
</evidence>
<dbReference type="PROSITE" id="PS51257">
    <property type="entry name" value="PROKAR_LIPOPROTEIN"/>
    <property type="match status" value="1"/>
</dbReference>
<dbReference type="Proteomes" id="UP000199629">
    <property type="component" value="Unassembled WGS sequence"/>
</dbReference>
<proteinExistence type="predicted"/>
<feature type="region of interest" description="Disordered" evidence="1">
    <location>
        <begin position="26"/>
        <end position="47"/>
    </location>
</feature>
<dbReference type="EMBL" id="FMCS01000006">
    <property type="protein sequence ID" value="SCF09308.1"/>
    <property type="molecule type" value="Genomic_DNA"/>
</dbReference>
<evidence type="ECO:0000313" key="2">
    <source>
        <dbReference type="EMBL" id="SCF09308.1"/>
    </source>
</evidence>
<gene>
    <name evidence="2" type="ORF">GA0070214_106150</name>
</gene>
<dbReference type="RefSeq" id="WP_139141868.1">
    <property type="nucleotide sequence ID" value="NZ_FMCS01000006.1"/>
</dbReference>